<dbReference type="PANTHER" id="PTHR43323">
    <property type="entry name" value="3-HYDROXY-3-METHYLGLUTARYL COENZYME A SYNTHASE"/>
    <property type="match status" value="1"/>
</dbReference>
<gene>
    <name evidence="7" type="ORF">TrLO_g12555</name>
</gene>
<comment type="similarity">
    <text evidence="1">Belongs to the thiolase-like superfamily. HMG-CoA synthase family.</text>
</comment>
<evidence type="ECO:0000259" key="6">
    <source>
        <dbReference type="PROSITE" id="PS52004"/>
    </source>
</evidence>
<feature type="chain" id="PRO_5040838990" description="Ketosynthase family 3 (KS3) domain-containing protein" evidence="5">
    <location>
        <begin position="23"/>
        <end position="1032"/>
    </location>
</feature>
<feature type="domain" description="Ketosynthase family 3 (KS3)" evidence="6">
    <location>
        <begin position="521"/>
        <end position="1032"/>
    </location>
</feature>
<dbReference type="SUPFAM" id="SSF53901">
    <property type="entry name" value="Thiolase-like"/>
    <property type="match status" value="4"/>
</dbReference>
<dbReference type="Proteomes" id="UP001165122">
    <property type="component" value="Unassembled WGS sequence"/>
</dbReference>
<dbReference type="PANTHER" id="PTHR43323:SF2">
    <property type="entry name" value="HYDROXYMETHYLGLUTARYL-COA SYNTHASE"/>
    <property type="match status" value="1"/>
</dbReference>
<dbReference type="InterPro" id="IPR016039">
    <property type="entry name" value="Thiolase-like"/>
</dbReference>
<dbReference type="AlphaFoldDB" id="A0A9W7DX19"/>
<dbReference type="GO" id="GO:0004421">
    <property type="term" value="F:hydroxymethylglutaryl-CoA synthase activity"/>
    <property type="evidence" value="ECO:0007669"/>
    <property type="project" value="InterPro"/>
</dbReference>
<feature type="binding site" evidence="4">
    <location>
        <position position="257"/>
    </location>
    <ligand>
        <name>CoA</name>
        <dbReference type="ChEBI" id="CHEBI:57287"/>
    </ligand>
</feature>
<dbReference type="OrthoDB" id="1269963at2759"/>
<dbReference type="CDD" id="cd00827">
    <property type="entry name" value="init_cond_enzymes"/>
    <property type="match status" value="1"/>
</dbReference>
<evidence type="ECO:0000256" key="1">
    <source>
        <dbReference type="ARBA" id="ARBA00007061"/>
    </source>
</evidence>
<dbReference type="PROSITE" id="PS52004">
    <property type="entry name" value="KS3_2"/>
    <property type="match status" value="1"/>
</dbReference>
<keyword evidence="8" id="KW-1185">Reference proteome</keyword>
<evidence type="ECO:0000256" key="4">
    <source>
        <dbReference type="PIRSR" id="PIRSR610122-2"/>
    </source>
</evidence>
<dbReference type="Pfam" id="PF00109">
    <property type="entry name" value="ketoacyl-synt"/>
    <property type="match status" value="2"/>
</dbReference>
<sequence length="1032" mass="111807">MDALQSALLGAAAAAALTAVTGNTNAQRARKEAIAMSIAETLPKPKVPKVDEMPQNVGILAIEPYFPSTYLEQSELESHNGASAGKYTIGLGQAQMSLCTDNEDPTSMGLTVLTSLLKKYDIKGSEIGRLEIGTETLTDKSKSLKTSLLRALGNPNVEGATNLNACYGGTAAFLNCVNYCTNPYNKGKKAICVIVDIAAYARGAARPTSGSGAVAVLVGEDSWLKFGGVKASWTEDVWDFYKADHEVEYPQVDGKVSQECYFRSLRGCYEGFRKEYEARTSKPFAFSSPAYWVFHAPYNKLVRKSFSRLQYYDDPAAPWCAELDIKSRDYDKLAQKRVEKEFNKKMGKGLEVSRRIGNTYAASVFMGLCGVVEGEDLKADKELAVFSYGSGSIATMYNLVVRETDGDRFTLVKCRERMKLKERLQARVKVGAEELDLALDCRELMHSSPKGYSPLYPTQSLWEGTYFLQGIDDKFRRSYGVKKGPVEVHGGALATAMVKRLVKEKNEGKVEREETDTKVEEGFIPITGVAVGLPGFEDPFSADNIDKLLSGQNMIQPISGSLLASMLEKNVYQLKYTAATASVREKIKITSEEMTLKLAAKINDFDATKFGVPKSLVGTMDLAASVAVCCGLNAMKNAGLLKGGNGGWELEERMRDDTGVIYITSFPGLDATVDEVMRFLQSKTVGAAGSERLVEALRSKFLRASAQGKLSDEDEASFARLRARAREETEDEVRDGSVYEFDRKFLFKVLCLGNSQLAQVAKCRGPNCQVNTACSGTTTGLSIASDWIRLGRCKRVVVIAGDSASSDALLPFIGNGFVALGAATTKSTVEEGARPFNPSRSGMIVGSGGVGIVLESAAVATPRSAPILAHLIHSQFSNSAYHGAAMSSPHIASELTRFLADVEKLHGITKEEIAQHGVYYAHETSTNSSPTASCSYNEITALRSVFGAELLSRMLITNTKGFTGHSMGVSFEDAACCSGLKQQRVPPVANLNEIDKHLGDIKLSEGGSYAHRYSLRLGAGFGSQVAWALYGR</sequence>
<dbReference type="InterPro" id="IPR020841">
    <property type="entry name" value="PKS_Beta-ketoAc_synthase_dom"/>
</dbReference>
<evidence type="ECO:0000313" key="8">
    <source>
        <dbReference type="Proteomes" id="UP001165122"/>
    </source>
</evidence>
<evidence type="ECO:0000313" key="7">
    <source>
        <dbReference type="EMBL" id="GMH58217.1"/>
    </source>
</evidence>
<accession>A0A9W7DX19</accession>
<feature type="active site" description="Acyl-thioester intermediate" evidence="3">
    <location>
        <position position="166"/>
    </location>
</feature>
<feature type="signal peptide" evidence="5">
    <location>
        <begin position="1"/>
        <end position="22"/>
    </location>
</feature>
<evidence type="ECO:0000256" key="2">
    <source>
        <dbReference type="ARBA" id="ARBA00022679"/>
    </source>
</evidence>
<dbReference type="NCBIfam" id="TIGR01833">
    <property type="entry name" value="HMG-CoA-S_euk"/>
    <property type="match status" value="1"/>
</dbReference>
<keyword evidence="5" id="KW-0732">Signal</keyword>
<dbReference type="InterPro" id="IPR014030">
    <property type="entry name" value="Ketoacyl_synth_N"/>
</dbReference>
<proteinExistence type="inferred from homology"/>
<organism evidence="7 8">
    <name type="scientific">Triparma laevis f. longispina</name>
    <dbReference type="NCBI Taxonomy" id="1714387"/>
    <lineage>
        <taxon>Eukaryota</taxon>
        <taxon>Sar</taxon>
        <taxon>Stramenopiles</taxon>
        <taxon>Ochrophyta</taxon>
        <taxon>Bolidophyceae</taxon>
        <taxon>Parmales</taxon>
        <taxon>Triparmaceae</taxon>
        <taxon>Triparma</taxon>
    </lineage>
</organism>
<feature type="active site" description="Proton donor/acceptor" evidence="3">
    <location>
        <position position="135"/>
    </location>
</feature>
<comment type="caution">
    <text evidence="7">The sequence shown here is derived from an EMBL/GenBank/DDBJ whole genome shotgun (WGS) entry which is preliminary data.</text>
</comment>
<evidence type="ECO:0000256" key="3">
    <source>
        <dbReference type="PIRSR" id="PIRSR610122-1"/>
    </source>
</evidence>
<dbReference type="EMBL" id="BRXW01000477">
    <property type="protein sequence ID" value="GMH58217.1"/>
    <property type="molecule type" value="Genomic_DNA"/>
</dbReference>
<dbReference type="Pfam" id="PF01154">
    <property type="entry name" value="HMG_CoA_synt_N"/>
    <property type="match status" value="1"/>
</dbReference>
<protein>
    <recommendedName>
        <fullName evidence="6">Ketosynthase family 3 (KS3) domain-containing protein</fullName>
    </recommendedName>
</protein>
<reference evidence="8" key="1">
    <citation type="journal article" date="2023" name="Commun. Biol.">
        <title>Genome analysis of Parmales, the sister group of diatoms, reveals the evolutionary specialization of diatoms from phago-mixotrophs to photoautotrophs.</title>
        <authorList>
            <person name="Ban H."/>
            <person name="Sato S."/>
            <person name="Yoshikawa S."/>
            <person name="Yamada K."/>
            <person name="Nakamura Y."/>
            <person name="Ichinomiya M."/>
            <person name="Sato N."/>
            <person name="Blanc-Mathieu R."/>
            <person name="Endo H."/>
            <person name="Kuwata A."/>
            <person name="Ogata H."/>
        </authorList>
    </citation>
    <scope>NUCLEOTIDE SEQUENCE [LARGE SCALE GENOMIC DNA]</scope>
    <source>
        <strain evidence="8">NIES 3700</strain>
    </source>
</reference>
<feature type="binding site" evidence="4">
    <location>
        <position position="300"/>
    </location>
    <ligand>
        <name>CoA</name>
        <dbReference type="ChEBI" id="CHEBI:57287"/>
    </ligand>
</feature>
<dbReference type="GO" id="GO:0010142">
    <property type="term" value="P:farnesyl diphosphate biosynthetic process, mevalonate pathway"/>
    <property type="evidence" value="ECO:0007669"/>
    <property type="project" value="InterPro"/>
</dbReference>
<dbReference type="Gene3D" id="3.40.47.10">
    <property type="match status" value="3"/>
</dbReference>
<dbReference type="Pfam" id="PF08540">
    <property type="entry name" value="HMG_CoA_synt_C"/>
    <property type="match status" value="1"/>
</dbReference>
<name>A0A9W7DX19_9STRA</name>
<dbReference type="InterPro" id="IPR013746">
    <property type="entry name" value="HMG_CoA_synt_C_dom"/>
</dbReference>
<dbReference type="GO" id="GO:0006084">
    <property type="term" value="P:acetyl-CoA metabolic process"/>
    <property type="evidence" value="ECO:0007669"/>
    <property type="project" value="InterPro"/>
</dbReference>
<evidence type="ECO:0000256" key="5">
    <source>
        <dbReference type="SAM" id="SignalP"/>
    </source>
</evidence>
<feature type="binding site" evidence="4">
    <location>
        <position position="304"/>
    </location>
    <ligand>
        <name>CoA</name>
        <dbReference type="ChEBI" id="CHEBI:57287"/>
    </ligand>
</feature>
<dbReference type="InterPro" id="IPR013528">
    <property type="entry name" value="HMG_CoA_synth_N"/>
</dbReference>
<keyword evidence="2" id="KW-0808">Transferase</keyword>
<dbReference type="InterPro" id="IPR010122">
    <property type="entry name" value="HMG_CoA_synthase_euk"/>
</dbReference>
<feature type="active site" description="Proton donor/acceptor" evidence="3">
    <location>
        <position position="295"/>
    </location>
</feature>